<evidence type="ECO:0000256" key="1">
    <source>
        <dbReference type="SAM" id="MobiDB-lite"/>
    </source>
</evidence>
<evidence type="ECO:0000313" key="2">
    <source>
        <dbReference type="EMBL" id="APR03529.1"/>
    </source>
</evidence>
<dbReference type="EMBL" id="CP018839">
    <property type="protein sequence ID" value="APR03529.1"/>
    <property type="molecule type" value="Genomic_DNA"/>
</dbReference>
<proteinExistence type="predicted"/>
<dbReference type="STRING" id="96773.Tchl_0665"/>
<protein>
    <submittedName>
        <fullName evidence="2">Uncharacterized protein</fullName>
    </submittedName>
</protein>
<evidence type="ECO:0000313" key="3">
    <source>
        <dbReference type="Proteomes" id="UP000185739"/>
    </source>
</evidence>
<dbReference type="AlphaFoldDB" id="A0A1L6F9D9"/>
<gene>
    <name evidence="2" type="ORF">Tchl_0665</name>
</gene>
<keyword evidence="3" id="KW-1185">Reference proteome</keyword>
<sequence length="77" mass="7934">MPPARAAAASKASTAARGRAAGSRARLQGWRATRVIPPRPIVERGGGAAGKTDIAAQQTNPWENPESPCRSLAARGC</sequence>
<dbReference type="Proteomes" id="UP000185739">
    <property type="component" value="Chromosome"/>
</dbReference>
<organism evidence="2 3">
    <name type="scientific">Thauera chlorobenzoica</name>
    <dbReference type="NCBI Taxonomy" id="96773"/>
    <lineage>
        <taxon>Bacteria</taxon>
        <taxon>Pseudomonadati</taxon>
        <taxon>Pseudomonadota</taxon>
        <taxon>Betaproteobacteria</taxon>
        <taxon>Rhodocyclales</taxon>
        <taxon>Zoogloeaceae</taxon>
        <taxon>Thauera</taxon>
    </lineage>
</organism>
<feature type="region of interest" description="Disordered" evidence="1">
    <location>
        <begin position="40"/>
        <end position="77"/>
    </location>
</feature>
<accession>A0A1L6F9D9</accession>
<name>A0A1L6F9D9_9RHOO</name>
<dbReference type="KEGG" id="tcl:Tchl_0665"/>
<reference evidence="2 3" key="1">
    <citation type="submission" date="2016-12" db="EMBL/GenBank/DDBJ databases">
        <title>Complete genome sequence of Thauera chlorobenzoica, a Betaproteobacterium degrading haloaromatics anaerobically to CO2 and halides.</title>
        <authorList>
            <person name="Goris T."/>
            <person name="Mergelsberg M."/>
            <person name="Boll M."/>
        </authorList>
    </citation>
    <scope>NUCLEOTIDE SEQUENCE [LARGE SCALE GENOMIC DNA]</scope>
    <source>
        <strain evidence="2 3">3CB1</strain>
    </source>
</reference>
<feature type="region of interest" description="Disordered" evidence="1">
    <location>
        <begin position="1"/>
        <end position="26"/>
    </location>
</feature>